<evidence type="ECO:0000256" key="2">
    <source>
        <dbReference type="SAM" id="MobiDB-lite"/>
    </source>
</evidence>
<gene>
    <name evidence="5" type="ORF">F4X82_01095</name>
</gene>
<feature type="domain" description="SCP" evidence="4">
    <location>
        <begin position="126"/>
        <end position="236"/>
    </location>
</feature>
<dbReference type="Proteomes" id="UP000449092">
    <property type="component" value="Unassembled WGS sequence"/>
</dbReference>
<dbReference type="EMBL" id="VXOY01000010">
    <property type="protein sequence ID" value="MYE38101.1"/>
    <property type="molecule type" value="Genomic_DNA"/>
</dbReference>
<dbReference type="SUPFAM" id="SSF55797">
    <property type="entry name" value="PR-1-like"/>
    <property type="match status" value="1"/>
</dbReference>
<evidence type="ECO:0000313" key="6">
    <source>
        <dbReference type="Proteomes" id="UP000449092"/>
    </source>
</evidence>
<organism evidence="5 6">
    <name type="scientific">Candidatus Spechtbacteria bacterium SB0662_bin_43</name>
    <dbReference type="NCBI Taxonomy" id="2604897"/>
    <lineage>
        <taxon>Bacteria</taxon>
        <taxon>Candidatus Spechtiibacteriota</taxon>
    </lineage>
</organism>
<dbReference type="PANTHER" id="PTHR31157:SF1">
    <property type="entry name" value="SCP DOMAIN-CONTAINING PROTEIN"/>
    <property type="match status" value="1"/>
</dbReference>
<keyword evidence="1" id="KW-0175">Coiled coil</keyword>
<proteinExistence type="predicted"/>
<reference evidence="5 6" key="1">
    <citation type="submission" date="2019-09" db="EMBL/GenBank/DDBJ databases">
        <title>Characterisation of the sponge microbiome using genome-centric metagenomics.</title>
        <authorList>
            <person name="Engelberts J.P."/>
            <person name="Robbins S.J."/>
            <person name="De Goeij J.M."/>
            <person name="Aranda M."/>
            <person name="Bell S.C."/>
            <person name="Webster N.S."/>
        </authorList>
    </citation>
    <scope>NUCLEOTIDE SEQUENCE [LARGE SCALE GENOMIC DNA]</scope>
    <source>
        <strain evidence="5">SB0662_bin_43</strain>
    </source>
</reference>
<evidence type="ECO:0000313" key="5">
    <source>
        <dbReference type="EMBL" id="MYE38101.1"/>
    </source>
</evidence>
<dbReference type="AlphaFoldDB" id="A0A845DDU3"/>
<feature type="region of interest" description="Disordered" evidence="2">
    <location>
        <begin position="98"/>
        <end position="117"/>
    </location>
</feature>
<sequence>MYDTPKIIDKKVLIALCFVLVVGAGVAISTFVFSEDTNVSTRVPAGAVPSENVVGSDSQEQEAKQQQGEDTNDNGNNTDPPESTEDGDTNTVVDSVRPTTTVQNNNNPSPIPGDSSSGFDAAKVISATNAYRAQRGLAPLRYNEALALSANRKVDLIFQEQHFEHRSLSGKEVSDLIQEAGYQFLAVGENLALGTYRSEQEIVELWIQSPAHHAILVSPYFEDIAIGIKQGVFEGQRVWVAVQHFGRPAAACAPVAPQQALKQRIDSQSEQLRVWEQEIQEKQAVLKKYAPSYGVEYNQVAREYDSLVQQYNALLQEAKQAINTYNKQAKAYNDCISMGV</sequence>
<feature type="compositionally biased region" description="Low complexity" evidence="2">
    <location>
        <begin position="65"/>
        <end position="81"/>
    </location>
</feature>
<keyword evidence="3" id="KW-1133">Transmembrane helix</keyword>
<feature type="region of interest" description="Disordered" evidence="2">
    <location>
        <begin position="45"/>
        <end position="93"/>
    </location>
</feature>
<feature type="transmembrane region" description="Helical" evidence="3">
    <location>
        <begin position="12"/>
        <end position="33"/>
    </location>
</feature>
<dbReference type="Pfam" id="PF00188">
    <property type="entry name" value="CAP"/>
    <property type="match status" value="1"/>
</dbReference>
<evidence type="ECO:0000256" key="3">
    <source>
        <dbReference type="SAM" id="Phobius"/>
    </source>
</evidence>
<comment type="caution">
    <text evidence="5">The sequence shown here is derived from an EMBL/GenBank/DDBJ whole genome shotgun (WGS) entry which is preliminary data.</text>
</comment>
<accession>A0A845DDU3</accession>
<evidence type="ECO:0000256" key="1">
    <source>
        <dbReference type="SAM" id="Coils"/>
    </source>
</evidence>
<protein>
    <submittedName>
        <fullName evidence="5">CAP domain-containing protein</fullName>
    </submittedName>
</protein>
<dbReference type="Gene3D" id="3.40.33.10">
    <property type="entry name" value="CAP"/>
    <property type="match status" value="1"/>
</dbReference>
<name>A0A845DDU3_9BACT</name>
<keyword evidence="3" id="KW-0812">Transmembrane</keyword>
<dbReference type="CDD" id="cd05379">
    <property type="entry name" value="CAP_bacterial"/>
    <property type="match status" value="1"/>
</dbReference>
<keyword evidence="3" id="KW-0472">Membrane</keyword>
<evidence type="ECO:0000259" key="4">
    <source>
        <dbReference type="Pfam" id="PF00188"/>
    </source>
</evidence>
<dbReference type="PANTHER" id="PTHR31157">
    <property type="entry name" value="SCP DOMAIN-CONTAINING PROTEIN"/>
    <property type="match status" value="1"/>
</dbReference>
<dbReference type="InterPro" id="IPR035940">
    <property type="entry name" value="CAP_sf"/>
</dbReference>
<dbReference type="InterPro" id="IPR014044">
    <property type="entry name" value="CAP_dom"/>
</dbReference>
<feature type="coiled-coil region" evidence="1">
    <location>
        <begin position="258"/>
        <end position="335"/>
    </location>
</feature>